<organism evidence="1 2">
    <name type="scientific">Candidatus Methanofishera endochildressiae</name>
    <dbReference type="NCBI Taxonomy" id="2738884"/>
    <lineage>
        <taxon>Bacteria</taxon>
        <taxon>Pseudomonadati</taxon>
        <taxon>Pseudomonadota</taxon>
        <taxon>Gammaproteobacteria</taxon>
        <taxon>Candidatus Methanofishera</taxon>
    </lineage>
</organism>
<protein>
    <submittedName>
        <fullName evidence="1">Uncharacterized protein</fullName>
    </submittedName>
</protein>
<proteinExistence type="predicted"/>
<reference evidence="1 2" key="1">
    <citation type="submission" date="2020-05" db="EMBL/GenBank/DDBJ databases">
        <title>Horizontal transmission and recombination maintain forever young bacterial symbiont genomes.</title>
        <authorList>
            <person name="Russell S.L."/>
            <person name="Pepper-Tunick E."/>
            <person name="Svedberg J."/>
            <person name="Byrne A."/>
            <person name="Ruelas Castillo J."/>
            <person name="Vollmers C."/>
            <person name="Beinart R.A."/>
            <person name="Corbett-Detig R."/>
        </authorList>
    </citation>
    <scope>NUCLEOTIDE SEQUENCE [LARGE SCALE GENOMIC DNA]</scope>
    <source>
        <strain evidence="1">4727-3</strain>
    </source>
</reference>
<evidence type="ECO:0000313" key="1">
    <source>
        <dbReference type="EMBL" id="NYT47227.1"/>
    </source>
</evidence>
<dbReference type="Gene3D" id="1.10.560.10">
    <property type="entry name" value="GroEL-like equatorial domain"/>
    <property type="match status" value="1"/>
</dbReference>
<accession>A0A7Z0SE01</accession>
<dbReference type="InterPro" id="IPR027413">
    <property type="entry name" value="GROEL-like_equatorial_sf"/>
</dbReference>
<evidence type="ECO:0000313" key="2">
    <source>
        <dbReference type="Proteomes" id="UP000537890"/>
    </source>
</evidence>
<sequence>MPKQIIYDAPARLKFMAGINKIANAVSATYGSAGPAVMIQHVADGLTPVFTRDGVTVARSINCQTVPGEDLGPGNFCVMLQVLYPDRLEMVLPRPVSWRRKFPGQCREKI</sequence>
<gene>
    <name evidence="1" type="ORF">H0A75_06270</name>
</gene>
<comment type="caution">
    <text evidence="1">The sequence shown here is derived from an EMBL/GenBank/DDBJ whole genome shotgun (WGS) entry which is preliminary data.</text>
</comment>
<dbReference type="EMBL" id="JACCHS010000107">
    <property type="protein sequence ID" value="NYT47227.1"/>
    <property type="molecule type" value="Genomic_DNA"/>
</dbReference>
<name>A0A7Z0SE01_9GAMM</name>
<dbReference type="AlphaFoldDB" id="A0A7Z0SE01"/>
<dbReference type="Proteomes" id="UP000537890">
    <property type="component" value="Unassembled WGS sequence"/>
</dbReference>
<dbReference type="SUPFAM" id="SSF48592">
    <property type="entry name" value="GroEL equatorial domain-like"/>
    <property type="match status" value="1"/>
</dbReference>